<evidence type="ECO:0000313" key="3">
    <source>
        <dbReference type="Proteomes" id="UP000323876"/>
    </source>
</evidence>
<gene>
    <name evidence="2" type="ORF">F3087_29330</name>
</gene>
<dbReference type="RefSeq" id="WP_150405290.1">
    <property type="nucleotide sequence ID" value="NZ_VXLC01000015.1"/>
</dbReference>
<comment type="caution">
    <text evidence="2">The sequence shown here is derived from an EMBL/GenBank/DDBJ whole genome shotgun (WGS) entry which is preliminary data.</text>
</comment>
<evidence type="ECO:0000313" key="2">
    <source>
        <dbReference type="EMBL" id="KAA8885732.1"/>
    </source>
</evidence>
<reference evidence="2 3" key="1">
    <citation type="submission" date="2019-09" db="EMBL/GenBank/DDBJ databases">
        <authorList>
            <person name="Wang X."/>
        </authorList>
    </citation>
    <scope>NUCLEOTIDE SEQUENCE [LARGE SCALE GENOMIC DNA]</scope>
    <source>
        <strain evidence="2 3">CICC 11023</strain>
    </source>
</reference>
<dbReference type="OrthoDB" id="495539at2"/>
<keyword evidence="1" id="KW-0732">Signal</keyword>
<dbReference type="EMBL" id="VXLC01000015">
    <property type="protein sequence ID" value="KAA8885732.1"/>
    <property type="molecule type" value="Genomic_DNA"/>
</dbReference>
<dbReference type="AlphaFoldDB" id="A0A5N0E8J0"/>
<organism evidence="2 3">
    <name type="scientific">Nocardia colli</name>
    <dbReference type="NCBI Taxonomy" id="2545717"/>
    <lineage>
        <taxon>Bacteria</taxon>
        <taxon>Bacillati</taxon>
        <taxon>Actinomycetota</taxon>
        <taxon>Actinomycetes</taxon>
        <taxon>Mycobacteriales</taxon>
        <taxon>Nocardiaceae</taxon>
        <taxon>Nocardia</taxon>
    </lineage>
</organism>
<keyword evidence="3" id="KW-1185">Reference proteome</keyword>
<dbReference type="Proteomes" id="UP000323876">
    <property type="component" value="Unassembled WGS sequence"/>
</dbReference>
<protein>
    <submittedName>
        <fullName evidence="2">Uncharacterized protein</fullName>
    </submittedName>
</protein>
<evidence type="ECO:0000256" key="1">
    <source>
        <dbReference type="SAM" id="SignalP"/>
    </source>
</evidence>
<proteinExistence type="predicted"/>
<feature type="signal peptide" evidence="1">
    <location>
        <begin position="1"/>
        <end position="23"/>
    </location>
</feature>
<sequence>MILTRVRRALLLGLMGVSLIAVAAAPAAAYEGNFTDTDPKRETVRCNMDAERVLCVIVGQVPWTIPGDPPPPSRCPSGYKFPTFIVRNTGEVQLSNDCQLVIEDGKVLPFHKILGNGSIVCSGLAREIGIQCVNDQHRFEIARSHYTVS</sequence>
<accession>A0A5N0E8J0</accession>
<name>A0A5N0E8J0_9NOCA</name>
<feature type="chain" id="PRO_5038907220" evidence="1">
    <location>
        <begin position="24"/>
        <end position="149"/>
    </location>
</feature>